<proteinExistence type="predicted"/>
<dbReference type="Gene3D" id="3.60.40.10">
    <property type="entry name" value="PPM-type phosphatase domain"/>
    <property type="match status" value="1"/>
</dbReference>
<dbReference type="SMART" id="SM00331">
    <property type="entry name" value="PP2C_SIG"/>
    <property type="match status" value="1"/>
</dbReference>
<dbReference type="Pfam" id="PF13672">
    <property type="entry name" value="PP2C_2"/>
    <property type="match status" value="1"/>
</dbReference>
<dbReference type="PANTHER" id="PTHR13832:SF860">
    <property type="entry name" value="PROTEIN PHOSPHATASE PHPP"/>
    <property type="match status" value="1"/>
</dbReference>
<protein>
    <submittedName>
        <fullName evidence="3">Serine/threonine protein phosphatase PrpC</fullName>
    </submittedName>
</protein>
<dbReference type="SUPFAM" id="SSF81606">
    <property type="entry name" value="PP2C-like"/>
    <property type="match status" value="1"/>
</dbReference>
<keyword evidence="1" id="KW-0472">Membrane</keyword>
<dbReference type="GO" id="GO:0004722">
    <property type="term" value="F:protein serine/threonine phosphatase activity"/>
    <property type="evidence" value="ECO:0007669"/>
    <property type="project" value="InterPro"/>
</dbReference>
<keyword evidence="4" id="KW-1185">Reference proteome</keyword>
<accession>A0A1H4AYZ8</accession>
<evidence type="ECO:0000256" key="1">
    <source>
        <dbReference type="SAM" id="Phobius"/>
    </source>
</evidence>
<dbReference type="Proteomes" id="UP000198850">
    <property type="component" value="Unassembled WGS sequence"/>
</dbReference>
<name>A0A1H4AYZ8_9SPHI</name>
<evidence type="ECO:0000313" key="3">
    <source>
        <dbReference type="EMBL" id="SEA41034.1"/>
    </source>
</evidence>
<dbReference type="RefSeq" id="WP_090555798.1">
    <property type="nucleotide sequence ID" value="NZ_FNRA01000003.1"/>
</dbReference>
<dbReference type="SMART" id="SM00332">
    <property type="entry name" value="PP2Cc"/>
    <property type="match status" value="1"/>
</dbReference>
<keyword evidence="1" id="KW-0812">Transmembrane</keyword>
<feature type="domain" description="PPM-type phosphatase" evidence="2">
    <location>
        <begin position="5"/>
        <end position="247"/>
    </location>
</feature>
<dbReference type="STRING" id="425514.SAMN05443550_103140"/>
<reference evidence="3 4" key="1">
    <citation type="submission" date="2016-10" db="EMBL/GenBank/DDBJ databases">
        <authorList>
            <person name="de Groot N.N."/>
        </authorList>
    </citation>
    <scope>NUCLEOTIDE SEQUENCE [LARGE SCALE GENOMIC DNA]</scope>
    <source>
        <strain evidence="3 4">DSM 19033</strain>
    </source>
</reference>
<sequence>MVSYLFGITDTGMVRDNNEDVFIAQEVMDARFLIAGVIDGVGGYEGGEIAAALTKDAVLTELTVIGPDVLTQLEISFNLANEEIYARKLEDKQLANMACVATVAVLDRQNNLLHYIHVGDTRLYLFRDNSLIKLSSDQSPVGFLEDSGRISEEAAMQHPKRNVINQALGLGTQDEMAESYFETGSSPFLPGDLILVCSDGLTDMVNKEQIMAVLSTSAPLKAKAEKLVAAANAAGGNDNITIVLAKNDKVPVVHPVLRPVADLFSQGTHDVPAPKAITKENDPVVKENMAAEDKRSEISSADKGAEDINAMPMDNSPRIVPVENDNVEIRPANRQNNPFLKQEHAAASGSLAESAHGLPKSNKGLLILLSVLCVLFLASTSWLFFTNPPVKLKGSGSLNAVQAAGPNRQEKMISDTLSKLKGDTLTLSAALFKGPVRLSRSLTINRDTLLIKTSGDVIFQRDSVYKGPALVLSPVCKYIVIDGLVLENFETGIISYKNVLDLKNVRFNNCKYPLQVLFEFPDHSYVNGRVSKRAFQADSLVKK</sequence>
<dbReference type="PROSITE" id="PS51746">
    <property type="entry name" value="PPM_2"/>
    <property type="match status" value="1"/>
</dbReference>
<dbReference type="CDD" id="cd00143">
    <property type="entry name" value="PP2Cc"/>
    <property type="match status" value="1"/>
</dbReference>
<dbReference type="OrthoDB" id="9801841at2"/>
<dbReference type="InterPro" id="IPR001932">
    <property type="entry name" value="PPM-type_phosphatase-like_dom"/>
</dbReference>
<dbReference type="PANTHER" id="PTHR13832">
    <property type="entry name" value="PROTEIN PHOSPHATASE 2C"/>
    <property type="match status" value="1"/>
</dbReference>
<keyword evidence="1" id="KW-1133">Transmembrane helix</keyword>
<gene>
    <name evidence="3" type="ORF">SAMN05443550_103140</name>
</gene>
<organism evidence="3 4">
    <name type="scientific">Pedobacter hartonius</name>
    <dbReference type="NCBI Taxonomy" id="425514"/>
    <lineage>
        <taxon>Bacteria</taxon>
        <taxon>Pseudomonadati</taxon>
        <taxon>Bacteroidota</taxon>
        <taxon>Sphingobacteriia</taxon>
        <taxon>Sphingobacteriales</taxon>
        <taxon>Sphingobacteriaceae</taxon>
        <taxon>Pedobacter</taxon>
    </lineage>
</organism>
<evidence type="ECO:0000313" key="4">
    <source>
        <dbReference type="Proteomes" id="UP000198850"/>
    </source>
</evidence>
<feature type="transmembrane region" description="Helical" evidence="1">
    <location>
        <begin position="364"/>
        <end position="385"/>
    </location>
</feature>
<evidence type="ECO:0000259" key="2">
    <source>
        <dbReference type="PROSITE" id="PS51746"/>
    </source>
</evidence>
<dbReference type="AlphaFoldDB" id="A0A1H4AYZ8"/>
<dbReference type="InterPro" id="IPR036457">
    <property type="entry name" value="PPM-type-like_dom_sf"/>
</dbReference>
<dbReference type="EMBL" id="FNRA01000003">
    <property type="protein sequence ID" value="SEA41034.1"/>
    <property type="molecule type" value="Genomic_DNA"/>
</dbReference>
<dbReference type="InterPro" id="IPR015655">
    <property type="entry name" value="PP2C"/>
</dbReference>